<proteinExistence type="predicted"/>
<evidence type="ECO:0000313" key="2">
    <source>
        <dbReference type="Proteomes" id="UP000192569"/>
    </source>
</evidence>
<gene>
    <name evidence="1" type="ORF">SAMN00808754_1447</name>
</gene>
<keyword evidence="2" id="KW-1185">Reference proteome</keyword>
<reference evidence="1 2" key="1">
    <citation type="submission" date="2017-04" db="EMBL/GenBank/DDBJ databases">
        <authorList>
            <person name="Afonso C.L."/>
            <person name="Miller P.J."/>
            <person name="Scott M.A."/>
            <person name="Spackman E."/>
            <person name="Goraichik I."/>
            <person name="Dimitrov K.M."/>
            <person name="Suarez D.L."/>
            <person name="Swayne D.E."/>
        </authorList>
    </citation>
    <scope>NUCLEOTIDE SEQUENCE [LARGE SCALE GENOMIC DNA]</scope>
    <source>
        <strain evidence="1 2">ToBE</strain>
    </source>
</reference>
<dbReference type="AlphaFoldDB" id="A0A1W1VSR2"/>
<dbReference type="EMBL" id="LT838272">
    <property type="protein sequence ID" value="SMB96313.1"/>
    <property type="molecule type" value="Genomic_DNA"/>
</dbReference>
<sequence length="81" mass="8833">MKAGDWVRVTWPKKLQDKGAKQCYGECGEVVQVCPRFIAVRSPNGYVFCVSRADIVEGAQLKVKGKVVSVSSSGFRLILSA</sequence>
<dbReference type="STRING" id="698762.SAMN00808754_1447"/>
<protein>
    <submittedName>
        <fullName evidence="1">Uncharacterized protein</fullName>
    </submittedName>
</protein>
<evidence type="ECO:0000313" key="1">
    <source>
        <dbReference type="EMBL" id="SMB96313.1"/>
    </source>
</evidence>
<name>A0A1W1VSR2_9FIRM</name>
<organism evidence="1 2">
    <name type="scientific">Thermanaeromonas toyohensis ToBE</name>
    <dbReference type="NCBI Taxonomy" id="698762"/>
    <lineage>
        <taxon>Bacteria</taxon>
        <taxon>Bacillati</taxon>
        <taxon>Bacillota</taxon>
        <taxon>Clostridia</taxon>
        <taxon>Neomoorellales</taxon>
        <taxon>Neomoorellaceae</taxon>
        <taxon>Thermanaeromonas</taxon>
    </lineage>
</organism>
<dbReference type="Proteomes" id="UP000192569">
    <property type="component" value="Chromosome I"/>
</dbReference>
<accession>A0A1W1VSR2</accession>